<evidence type="ECO:0000313" key="3">
    <source>
        <dbReference type="EMBL" id="CAH3180763.1"/>
    </source>
</evidence>
<gene>
    <name evidence="3" type="ORF">PLOB_00023896</name>
</gene>
<feature type="region of interest" description="Disordered" evidence="2">
    <location>
        <begin position="201"/>
        <end position="227"/>
    </location>
</feature>
<reference evidence="3 4" key="1">
    <citation type="submission" date="2022-05" db="EMBL/GenBank/DDBJ databases">
        <authorList>
            <consortium name="Genoscope - CEA"/>
            <person name="William W."/>
        </authorList>
    </citation>
    <scope>NUCLEOTIDE SEQUENCE [LARGE SCALE GENOMIC DNA]</scope>
</reference>
<proteinExistence type="inferred from homology"/>
<protein>
    <submittedName>
        <fullName evidence="3">Uncharacterized protein</fullName>
    </submittedName>
</protein>
<dbReference type="PANTHER" id="PTHR14215:SF0">
    <property type="entry name" value="WH2 DOMAIN-CONTAINING PROTEIN"/>
    <property type="match status" value="1"/>
</dbReference>
<evidence type="ECO:0000313" key="4">
    <source>
        <dbReference type="Proteomes" id="UP001159405"/>
    </source>
</evidence>
<dbReference type="PANTHER" id="PTHR14215">
    <property type="entry name" value="PROTEIN OF UNKNOWN FUNCTION DUF729"/>
    <property type="match status" value="1"/>
</dbReference>
<dbReference type="Proteomes" id="UP001159405">
    <property type="component" value="Unassembled WGS sequence"/>
</dbReference>
<dbReference type="InterPro" id="IPR007972">
    <property type="entry name" value="Mtfr1"/>
</dbReference>
<evidence type="ECO:0000256" key="1">
    <source>
        <dbReference type="ARBA" id="ARBA00005807"/>
    </source>
</evidence>
<evidence type="ECO:0000256" key="2">
    <source>
        <dbReference type="SAM" id="MobiDB-lite"/>
    </source>
</evidence>
<sequence length="303" mass="34532">MAADSKHSALQVASPCCENQSTYPQNQGTYSWQAELRDIRDCRKINDILERRSTEIRKLYEECQDSLDECRRLEAEWFALVTEKDKNFRQQIEEENEETKRNQMKQLYDVLQSLGTFSFDKPNEAVLKRNLAKMYHQIGKYCQRNDIDITKRSTVKMKSNEVHDENTSATTSPSQVVIPPPPPPPPVGNLAALVTSNSVLKERGSQSHQEKNFEPVKPDPATPGNHLNEELLNRIRNGCRSDLKSTPVKRSPGGTPLKRQRRMSESDTSDLITVALKRKFQHTIFHSPKESDSPRSVVSPGDI</sequence>
<comment type="caution">
    <text evidence="3">The sequence shown here is derived from an EMBL/GenBank/DDBJ whole genome shotgun (WGS) entry which is preliminary data.</text>
</comment>
<dbReference type="EMBL" id="CALNXK010000283">
    <property type="protein sequence ID" value="CAH3180763.1"/>
    <property type="molecule type" value="Genomic_DNA"/>
</dbReference>
<keyword evidence="4" id="KW-1185">Reference proteome</keyword>
<feature type="compositionally biased region" description="Pro residues" evidence="2">
    <location>
        <begin position="178"/>
        <end position="187"/>
    </location>
</feature>
<feature type="region of interest" description="Disordered" evidence="2">
    <location>
        <begin position="241"/>
        <end position="268"/>
    </location>
</feature>
<name>A0ABN8RP72_9CNID</name>
<organism evidence="3 4">
    <name type="scientific">Porites lobata</name>
    <dbReference type="NCBI Taxonomy" id="104759"/>
    <lineage>
        <taxon>Eukaryota</taxon>
        <taxon>Metazoa</taxon>
        <taxon>Cnidaria</taxon>
        <taxon>Anthozoa</taxon>
        <taxon>Hexacorallia</taxon>
        <taxon>Scleractinia</taxon>
        <taxon>Fungiina</taxon>
        <taxon>Poritidae</taxon>
        <taxon>Porites</taxon>
    </lineage>
</organism>
<feature type="compositionally biased region" description="Basic and acidic residues" evidence="2">
    <location>
        <begin position="201"/>
        <end position="217"/>
    </location>
</feature>
<feature type="region of interest" description="Disordered" evidence="2">
    <location>
        <begin position="157"/>
        <end position="189"/>
    </location>
</feature>
<accession>A0ABN8RP72</accession>
<comment type="similarity">
    <text evidence="1">Belongs to the MTFR1 family.</text>
</comment>